<protein>
    <submittedName>
        <fullName evidence="1">ROK family protein</fullName>
    </submittedName>
</protein>
<keyword evidence="2" id="KW-1185">Reference proteome</keyword>
<evidence type="ECO:0000313" key="2">
    <source>
        <dbReference type="Proteomes" id="UP000019028"/>
    </source>
</evidence>
<dbReference type="InterPro" id="IPR036388">
    <property type="entry name" value="WH-like_DNA-bd_sf"/>
</dbReference>
<dbReference type="AlphaFoldDB" id="W0HS88"/>
<dbReference type="CDD" id="cd00090">
    <property type="entry name" value="HTH_ARSR"/>
    <property type="match status" value="1"/>
</dbReference>
<evidence type="ECO:0000313" key="1">
    <source>
        <dbReference type="EMBL" id="AHF76644.1"/>
    </source>
</evidence>
<reference evidence="1 2" key="1">
    <citation type="journal article" date="2014" name="Genome Biol. Evol.">
        <title>Genome degeneration and adaptation in a nascent stage of symbiosis.</title>
        <authorList>
            <person name="Oakeson K.F."/>
            <person name="Gil R."/>
            <person name="Clayton A.L."/>
            <person name="Dunn D.M."/>
            <person name="von Niederhausern A.C."/>
            <person name="Hamil C."/>
            <person name="Aoyagi A."/>
            <person name="Duval B."/>
            <person name="Baca A."/>
            <person name="Silva F.J."/>
            <person name="Vallier A."/>
            <person name="Jackson D.G."/>
            <person name="Latorre A."/>
            <person name="Weiss R.B."/>
            <person name="Heddi A."/>
            <person name="Moya A."/>
            <person name="Dale C."/>
        </authorList>
    </citation>
    <scope>NUCLEOTIDE SEQUENCE [LARGE SCALE GENOMIC DNA]</scope>
    <source>
        <strain evidence="1 2">HS1</strain>
    </source>
</reference>
<dbReference type="InterPro" id="IPR011991">
    <property type="entry name" value="ArsR-like_HTH"/>
</dbReference>
<dbReference type="Gene3D" id="1.10.10.10">
    <property type="entry name" value="Winged helix-like DNA-binding domain superfamily/Winged helix DNA-binding domain"/>
    <property type="match status" value="1"/>
</dbReference>
<dbReference type="InterPro" id="IPR000600">
    <property type="entry name" value="ROK"/>
</dbReference>
<proteinExistence type="predicted"/>
<dbReference type="PANTHER" id="PTHR18964">
    <property type="entry name" value="ROK (REPRESSOR, ORF, KINASE) FAMILY"/>
    <property type="match status" value="1"/>
</dbReference>
<dbReference type="Proteomes" id="UP000019028">
    <property type="component" value="Chromosome"/>
</dbReference>
<dbReference type="PATRIC" id="fig|1239307.3.peg.1724"/>
<dbReference type="KEGG" id="sod:Sant_1586"/>
<dbReference type="GO" id="GO:0006355">
    <property type="term" value="P:regulation of DNA-templated transcription"/>
    <property type="evidence" value="ECO:0007669"/>
    <property type="project" value="UniProtKB-ARBA"/>
</dbReference>
<dbReference type="EMBL" id="CP006569">
    <property type="protein sequence ID" value="AHF76644.1"/>
    <property type="molecule type" value="Genomic_DNA"/>
</dbReference>
<organism evidence="1 2">
    <name type="scientific">Sodalis praecaptivus</name>
    <dbReference type="NCBI Taxonomy" id="1239307"/>
    <lineage>
        <taxon>Bacteria</taxon>
        <taxon>Pseudomonadati</taxon>
        <taxon>Pseudomonadota</taxon>
        <taxon>Gammaproteobacteria</taxon>
        <taxon>Enterobacterales</taxon>
        <taxon>Bruguierivoracaceae</taxon>
        <taxon>Sodalis</taxon>
    </lineage>
</organism>
<dbReference type="Gene3D" id="3.30.420.40">
    <property type="match status" value="2"/>
</dbReference>
<accession>W0HS88</accession>
<dbReference type="InterPro" id="IPR036390">
    <property type="entry name" value="WH_DNA-bd_sf"/>
</dbReference>
<dbReference type="PANTHER" id="PTHR18964:SF169">
    <property type="entry name" value="N-ACETYLMANNOSAMINE KINASE"/>
    <property type="match status" value="1"/>
</dbReference>
<dbReference type="HOGENOM" id="CLU_036604_13_5_6"/>
<dbReference type="SUPFAM" id="SSF53067">
    <property type="entry name" value="Actin-like ATPase domain"/>
    <property type="match status" value="1"/>
</dbReference>
<dbReference type="InterPro" id="IPR043129">
    <property type="entry name" value="ATPase_NBD"/>
</dbReference>
<sequence length="418" mass="44745">MKLTWQNDRTTMMRAALQTEQDGDDGRSIALASPSMIGSANRLRILQALYDFGPMSRVEMARQANVNRTTITGIVQPLLADGLLVEGDAVPPSMLGGKPARRLFFNPDAPAIAALLLLPGKICTCLVTLTGDISAFFATTFSPADTTEDVTRLIEDQLAQTLAAASHPPFGIGIAAGGMVDSDRGVIVTVNLAPALNNLALVDRLAARFNLPATIDHHPRALLLGDRWFGLGRSLHNFAAVYTGEVLGGALYLDGQVYRGLSGSGGELGHTIVQIDGSRCNCGNHGCWETVATLSWLRNEARARGFEAPETLSTRRLLTMVENGITEAEPLLDLYARNLAIGIANLQQTMSPNDFILHGDAAAGGEAMAMRIKQQVEAFTRPRPSQQIKIVMNRGNEDHVALKGAAGLVLSKMLKPAM</sequence>
<dbReference type="Pfam" id="PF00480">
    <property type="entry name" value="ROK"/>
    <property type="match status" value="1"/>
</dbReference>
<dbReference type="OrthoDB" id="3189808at2"/>
<dbReference type="SUPFAM" id="SSF46785">
    <property type="entry name" value="Winged helix' DNA-binding domain"/>
    <property type="match status" value="1"/>
</dbReference>
<name>W0HS88_9GAMM</name>
<gene>
    <name evidence="1" type="ORF">Sant_1586</name>
</gene>